<evidence type="ECO:0000259" key="8">
    <source>
        <dbReference type="Pfam" id="PF01850"/>
    </source>
</evidence>
<comment type="caution">
    <text evidence="9">The sequence shown here is derived from an EMBL/GenBank/DDBJ whole genome shotgun (WGS) entry which is preliminary data.</text>
</comment>
<comment type="similarity">
    <text evidence="7">Belongs to the PINc/VapC protein family.</text>
</comment>
<dbReference type="GO" id="GO:0004518">
    <property type="term" value="F:nuclease activity"/>
    <property type="evidence" value="ECO:0007669"/>
    <property type="project" value="UniProtKB-KW"/>
</dbReference>
<evidence type="ECO:0000313" key="10">
    <source>
        <dbReference type="Proteomes" id="UP000178750"/>
    </source>
</evidence>
<dbReference type="GO" id="GO:0016787">
    <property type="term" value="F:hydrolase activity"/>
    <property type="evidence" value="ECO:0007669"/>
    <property type="project" value="UniProtKB-KW"/>
</dbReference>
<dbReference type="InterPro" id="IPR029060">
    <property type="entry name" value="PIN-like_dom_sf"/>
</dbReference>
<dbReference type="SUPFAM" id="SSF88723">
    <property type="entry name" value="PIN domain-like"/>
    <property type="match status" value="1"/>
</dbReference>
<dbReference type="Pfam" id="PF01850">
    <property type="entry name" value="PIN"/>
    <property type="match status" value="1"/>
</dbReference>
<dbReference type="PANTHER" id="PTHR33653">
    <property type="entry name" value="RIBONUCLEASE VAPC2"/>
    <property type="match status" value="1"/>
</dbReference>
<gene>
    <name evidence="9" type="ORF">A2863_02245</name>
</gene>
<evidence type="ECO:0000256" key="7">
    <source>
        <dbReference type="ARBA" id="ARBA00038093"/>
    </source>
</evidence>
<evidence type="ECO:0000256" key="1">
    <source>
        <dbReference type="ARBA" id="ARBA00001946"/>
    </source>
</evidence>
<dbReference type="CDD" id="cd18741">
    <property type="entry name" value="PIN_VapC4-5_FitB-like"/>
    <property type="match status" value="1"/>
</dbReference>
<evidence type="ECO:0000313" key="9">
    <source>
        <dbReference type="EMBL" id="OGM22199.1"/>
    </source>
</evidence>
<feature type="non-terminal residue" evidence="9">
    <location>
        <position position="124"/>
    </location>
</feature>
<dbReference type="Proteomes" id="UP000178750">
    <property type="component" value="Unassembled WGS sequence"/>
</dbReference>
<evidence type="ECO:0000256" key="6">
    <source>
        <dbReference type="ARBA" id="ARBA00022842"/>
    </source>
</evidence>
<keyword evidence="5" id="KW-0378">Hydrolase</keyword>
<feature type="domain" description="PIN" evidence="8">
    <location>
        <begin position="1"/>
        <end position="111"/>
    </location>
</feature>
<keyword evidence="3" id="KW-0540">Nuclease</keyword>
<protein>
    <recommendedName>
        <fullName evidence="8">PIN domain-containing protein</fullName>
    </recommendedName>
</protein>
<sequence length="124" mass="14246">MLLDSSVFIDLIRKYPPATESFNKVLNRQSASIIAKLELIAGLKSKREIKSIENMFKDLQIKILPMTEEISDMSENIFVKYYHSHGIGILDSFITATALVYNEELVTRNTKHFDFIPNLKLIKP</sequence>
<evidence type="ECO:0000256" key="5">
    <source>
        <dbReference type="ARBA" id="ARBA00022801"/>
    </source>
</evidence>
<dbReference type="PANTHER" id="PTHR33653:SF1">
    <property type="entry name" value="RIBONUCLEASE VAPC2"/>
    <property type="match status" value="1"/>
</dbReference>
<reference evidence="9 10" key="1">
    <citation type="journal article" date="2016" name="Nat. Commun.">
        <title>Thousands of microbial genomes shed light on interconnected biogeochemical processes in an aquifer system.</title>
        <authorList>
            <person name="Anantharaman K."/>
            <person name="Brown C.T."/>
            <person name="Hug L.A."/>
            <person name="Sharon I."/>
            <person name="Castelle C.J."/>
            <person name="Probst A.J."/>
            <person name="Thomas B.C."/>
            <person name="Singh A."/>
            <person name="Wilkins M.J."/>
            <person name="Karaoz U."/>
            <person name="Brodie E.L."/>
            <person name="Williams K.H."/>
            <person name="Hubbard S.S."/>
            <person name="Banfield J.F."/>
        </authorList>
    </citation>
    <scope>NUCLEOTIDE SEQUENCE [LARGE SCALE GENOMIC DNA]</scope>
</reference>
<evidence type="ECO:0000256" key="3">
    <source>
        <dbReference type="ARBA" id="ARBA00022722"/>
    </source>
</evidence>
<comment type="cofactor">
    <cofactor evidence="1">
        <name>Mg(2+)</name>
        <dbReference type="ChEBI" id="CHEBI:18420"/>
    </cofactor>
</comment>
<keyword evidence="6" id="KW-0460">Magnesium</keyword>
<evidence type="ECO:0000256" key="2">
    <source>
        <dbReference type="ARBA" id="ARBA00022649"/>
    </source>
</evidence>
<dbReference type="EMBL" id="MGGF01000008">
    <property type="protein sequence ID" value="OGM22199.1"/>
    <property type="molecule type" value="Genomic_DNA"/>
</dbReference>
<dbReference type="GO" id="GO:0046872">
    <property type="term" value="F:metal ion binding"/>
    <property type="evidence" value="ECO:0007669"/>
    <property type="project" value="UniProtKB-KW"/>
</dbReference>
<name>A0A1F7Y5N6_9BACT</name>
<proteinExistence type="inferred from homology"/>
<organism evidence="9 10">
    <name type="scientific">Candidatus Woesebacteria bacterium RIFCSPHIGHO2_01_FULL_38_9b</name>
    <dbReference type="NCBI Taxonomy" id="1802493"/>
    <lineage>
        <taxon>Bacteria</taxon>
        <taxon>Candidatus Woeseibacteriota</taxon>
    </lineage>
</organism>
<dbReference type="InterPro" id="IPR002716">
    <property type="entry name" value="PIN_dom"/>
</dbReference>
<accession>A0A1F7Y5N6</accession>
<evidence type="ECO:0000256" key="4">
    <source>
        <dbReference type="ARBA" id="ARBA00022723"/>
    </source>
</evidence>
<dbReference type="Gene3D" id="3.40.50.1010">
    <property type="entry name" value="5'-nuclease"/>
    <property type="match status" value="1"/>
</dbReference>
<dbReference type="InterPro" id="IPR050556">
    <property type="entry name" value="Type_II_TA_system_RNase"/>
</dbReference>
<keyword evidence="2" id="KW-1277">Toxin-antitoxin system</keyword>
<keyword evidence="4" id="KW-0479">Metal-binding</keyword>
<dbReference type="AlphaFoldDB" id="A0A1F7Y5N6"/>